<dbReference type="KEGG" id="emar:D1013_04220"/>
<gene>
    <name evidence="1" type="ORF">D1013_04220</name>
</gene>
<evidence type="ECO:0000313" key="1">
    <source>
        <dbReference type="EMBL" id="AYN66644.1"/>
    </source>
</evidence>
<sequence>MKQKTPHKEGSSVIAEGFEPSTVCLEAALIPNLPKTKIDIIYCMSMCYIYFDLIWNQLESIICLQIVCKFFC</sequence>
<proteinExistence type="predicted"/>
<accession>A0A3G2L310</accession>
<dbReference type="AlphaFoldDB" id="A0A3G2L310"/>
<organism evidence="1 2">
    <name type="scientific">Euzebyella marina</name>
    <dbReference type="NCBI Taxonomy" id="1761453"/>
    <lineage>
        <taxon>Bacteria</taxon>
        <taxon>Pseudomonadati</taxon>
        <taxon>Bacteroidota</taxon>
        <taxon>Flavobacteriia</taxon>
        <taxon>Flavobacteriales</taxon>
        <taxon>Flavobacteriaceae</taxon>
        <taxon>Euzebyella</taxon>
    </lineage>
</organism>
<name>A0A3G2L310_9FLAO</name>
<protein>
    <submittedName>
        <fullName evidence="1">Uncharacterized protein</fullName>
    </submittedName>
</protein>
<dbReference type="Proteomes" id="UP000276309">
    <property type="component" value="Chromosome"/>
</dbReference>
<dbReference type="EMBL" id="CP032050">
    <property type="protein sequence ID" value="AYN66644.1"/>
    <property type="molecule type" value="Genomic_DNA"/>
</dbReference>
<evidence type="ECO:0000313" key="2">
    <source>
        <dbReference type="Proteomes" id="UP000276309"/>
    </source>
</evidence>
<reference evidence="1 2" key="1">
    <citation type="submission" date="2018-08" db="EMBL/GenBank/DDBJ databases">
        <title>The reduced genetic potential of extracellular carbohydrate catabolism in Euzebyella marina RN62, a Flavobacteriia bacterium isolated from the hadal water.</title>
        <authorList>
            <person name="Xue C."/>
        </authorList>
    </citation>
    <scope>NUCLEOTIDE SEQUENCE [LARGE SCALE GENOMIC DNA]</scope>
    <source>
        <strain evidence="1 2">RN62</strain>
    </source>
</reference>
<keyword evidence="2" id="KW-1185">Reference proteome</keyword>